<dbReference type="GO" id="GO:0004714">
    <property type="term" value="F:transmembrane receptor protein tyrosine kinase activity"/>
    <property type="evidence" value="ECO:0007669"/>
    <property type="project" value="TreeGrafter"/>
</dbReference>
<dbReference type="GO" id="GO:0005524">
    <property type="term" value="F:ATP binding"/>
    <property type="evidence" value="ECO:0007669"/>
    <property type="project" value="InterPro"/>
</dbReference>
<dbReference type="InterPro" id="IPR001245">
    <property type="entry name" value="Ser-Thr/Tyr_kinase_cat_dom"/>
</dbReference>
<protein>
    <recommendedName>
        <fullName evidence="2">Protein kinase domain-containing protein</fullName>
    </recommendedName>
</protein>
<dbReference type="GO" id="GO:0009925">
    <property type="term" value="C:basal plasma membrane"/>
    <property type="evidence" value="ECO:0007669"/>
    <property type="project" value="TreeGrafter"/>
</dbReference>
<dbReference type="InterPro" id="IPR050122">
    <property type="entry name" value="RTK"/>
</dbReference>
<feature type="region of interest" description="Disordered" evidence="1">
    <location>
        <begin position="143"/>
        <end position="164"/>
    </location>
</feature>
<dbReference type="PROSITE" id="PS00109">
    <property type="entry name" value="PROTEIN_KINASE_TYR"/>
    <property type="match status" value="1"/>
</dbReference>
<sequence length="249" mass="27650">MASVDHPCCVRFLAFCMTARPQLITQFLPMGCLLDHLHHIRLGCLAVTDAALHLPTSAPSSNCFTPSLFVNSNKLSSNAGSGVEVRSSECNLTSAKRVREDGPIDDNGGERSLDHNGQVLQVLSDTLTGKHTLPDSMGIGSLLPSSSSSSRSSERFTRPGFLVTNSRRPMPKPGVMMTWCQQIASGMAYLASRGIIHRDLAARNVLMQTEHWVSWTWTFALTVRRRHVDCIVYLVHLYLQKEREFRRIA</sequence>
<keyword evidence="4" id="KW-1185">Reference proteome</keyword>
<gene>
    <name evidence="3" type="ORF">PXEA_LOCUS13357</name>
</gene>
<evidence type="ECO:0000259" key="2">
    <source>
        <dbReference type="PROSITE" id="PS50011"/>
    </source>
</evidence>
<dbReference type="PANTHER" id="PTHR24416:SF566">
    <property type="entry name" value="EPIDERMAL GROWTH FACTOR RECEPTOR"/>
    <property type="match status" value="1"/>
</dbReference>
<dbReference type="PROSITE" id="PS50011">
    <property type="entry name" value="PROTEIN_KINASE_DOM"/>
    <property type="match status" value="1"/>
</dbReference>
<feature type="domain" description="Protein kinase" evidence="2">
    <location>
        <begin position="1"/>
        <end position="249"/>
    </location>
</feature>
<accession>A0A3S5BV74</accession>
<dbReference type="SUPFAM" id="SSF56112">
    <property type="entry name" value="Protein kinase-like (PK-like)"/>
    <property type="match status" value="1"/>
</dbReference>
<dbReference type="Gene3D" id="1.10.510.10">
    <property type="entry name" value="Transferase(Phosphotransferase) domain 1"/>
    <property type="match status" value="1"/>
</dbReference>
<dbReference type="Proteomes" id="UP000784294">
    <property type="component" value="Unassembled WGS sequence"/>
</dbReference>
<proteinExistence type="predicted"/>
<evidence type="ECO:0000313" key="3">
    <source>
        <dbReference type="EMBL" id="VEL19917.1"/>
    </source>
</evidence>
<reference evidence="3" key="1">
    <citation type="submission" date="2018-11" db="EMBL/GenBank/DDBJ databases">
        <authorList>
            <consortium name="Pathogen Informatics"/>
        </authorList>
    </citation>
    <scope>NUCLEOTIDE SEQUENCE</scope>
</reference>
<dbReference type="InterPro" id="IPR011009">
    <property type="entry name" value="Kinase-like_dom_sf"/>
</dbReference>
<dbReference type="GO" id="GO:0007169">
    <property type="term" value="P:cell surface receptor protein tyrosine kinase signaling pathway"/>
    <property type="evidence" value="ECO:0007669"/>
    <property type="project" value="TreeGrafter"/>
</dbReference>
<organism evidence="3 4">
    <name type="scientific">Protopolystoma xenopodis</name>
    <dbReference type="NCBI Taxonomy" id="117903"/>
    <lineage>
        <taxon>Eukaryota</taxon>
        <taxon>Metazoa</taxon>
        <taxon>Spiralia</taxon>
        <taxon>Lophotrochozoa</taxon>
        <taxon>Platyhelminthes</taxon>
        <taxon>Monogenea</taxon>
        <taxon>Polyopisthocotylea</taxon>
        <taxon>Polystomatidea</taxon>
        <taxon>Polystomatidae</taxon>
        <taxon>Protopolystoma</taxon>
    </lineage>
</organism>
<evidence type="ECO:0000313" key="4">
    <source>
        <dbReference type="Proteomes" id="UP000784294"/>
    </source>
</evidence>
<comment type="caution">
    <text evidence="3">The sequence shown here is derived from an EMBL/GenBank/DDBJ whole genome shotgun (WGS) entry which is preliminary data.</text>
</comment>
<dbReference type="GO" id="GO:0008284">
    <property type="term" value="P:positive regulation of cell population proliferation"/>
    <property type="evidence" value="ECO:0007669"/>
    <property type="project" value="TreeGrafter"/>
</dbReference>
<dbReference type="InterPro" id="IPR020635">
    <property type="entry name" value="Tyr_kinase_cat_dom"/>
</dbReference>
<dbReference type="InterPro" id="IPR000719">
    <property type="entry name" value="Prot_kinase_dom"/>
</dbReference>
<dbReference type="OrthoDB" id="5984265at2759"/>
<dbReference type="GO" id="GO:0022008">
    <property type="term" value="P:neurogenesis"/>
    <property type="evidence" value="ECO:0007669"/>
    <property type="project" value="TreeGrafter"/>
</dbReference>
<evidence type="ECO:0000256" key="1">
    <source>
        <dbReference type="SAM" id="MobiDB-lite"/>
    </source>
</evidence>
<dbReference type="Pfam" id="PF07714">
    <property type="entry name" value="PK_Tyr_Ser-Thr"/>
    <property type="match status" value="1"/>
</dbReference>
<dbReference type="PANTHER" id="PTHR24416">
    <property type="entry name" value="TYROSINE-PROTEIN KINASE RECEPTOR"/>
    <property type="match status" value="1"/>
</dbReference>
<dbReference type="EMBL" id="CAAALY010043873">
    <property type="protein sequence ID" value="VEL19917.1"/>
    <property type="molecule type" value="Genomic_DNA"/>
</dbReference>
<dbReference type="InterPro" id="IPR008266">
    <property type="entry name" value="Tyr_kinase_AS"/>
</dbReference>
<dbReference type="SMART" id="SM00219">
    <property type="entry name" value="TyrKc"/>
    <property type="match status" value="1"/>
</dbReference>
<name>A0A3S5BV74_9PLAT</name>
<dbReference type="GO" id="GO:0043235">
    <property type="term" value="C:receptor complex"/>
    <property type="evidence" value="ECO:0007669"/>
    <property type="project" value="TreeGrafter"/>
</dbReference>
<dbReference type="GO" id="GO:0043066">
    <property type="term" value="P:negative regulation of apoptotic process"/>
    <property type="evidence" value="ECO:0007669"/>
    <property type="project" value="TreeGrafter"/>
</dbReference>
<dbReference type="AlphaFoldDB" id="A0A3S5BV74"/>